<reference evidence="8" key="1">
    <citation type="journal article" date="2013" name="Nature">
        <title>Draft genome of the wheat A-genome progenitor Triticum urartu.</title>
        <authorList>
            <person name="Ling H.Q."/>
            <person name="Zhao S."/>
            <person name="Liu D."/>
            <person name="Wang J."/>
            <person name="Sun H."/>
            <person name="Zhang C."/>
            <person name="Fan H."/>
            <person name="Li D."/>
            <person name="Dong L."/>
            <person name="Tao Y."/>
            <person name="Gao C."/>
            <person name="Wu H."/>
            <person name="Li Y."/>
            <person name="Cui Y."/>
            <person name="Guo X."/>
            <person name="Zheng S."/>
            <person name="Wang B."/>
            <person name="Yu K."/>
            <person name="Liang Q."/>
            <person name="Yang W."/>
            <person name="Lou X."/>
            <person name="Chen J."/>
            <person name="Feng M."/>
            <person name="Jian J."/>
            <person name="Zhang X."/>
            <person name="Luo G."/>
            <person name="Jiang Y."/>
            <person name="Liu J."/>
            <person name="Wang Z."/>
            <person name="Sha Y."/>
            <person name="Zhang B."/>
            <person name="Wu H."/>
            <person name="Tang D."/>
            <person name="Shen Q."/>
            <person name="Xue P."/>
            <person name="Zou S."/>
            <person name="Wang X."/>
            <person name="Liu X."/>
            <person name="Wang F."/>
            <person name="Yang Y."/>
            <person name="An X."/>
            <person name="Dong Z."/>
            <person name="Zhang K."/>
            <person name="Zhang X."/>
            <person name="Luo M.C."/>
            <person name="Dvorak J."/>
            <person name="Tong Y."/>
            <person name="Wang J."/>
            <person name="Yang H."/>
            <person name="Li Z."/>
            <person name="Wang D."/>
            <person name="Zhang A."/>
            <person name="Wang J."/>
        </authorList>
    </citation>
    <scope>NUCLEOTIDE SEQUENCE</scope>
    <source>
        <strain evidence="8">cv. G1812</strain>
    </source>
</reference>
<sequence>MLSHENEQPRALPLSLLEDITDGFSKNNQIGCGGSAVVYKGRLENGIVAVKKLYEQLDIPDNNFNKEIRCLMKVNHKNIVRFLGYCANIQGQMVGYNGDFVMADVRQRLLCFEYVHKGNLDEYIKDASYGLYWIKSYQIIKGICEGLHYLHQNHIVHLDLKPANILLDGNMLPKITDFGLSRCFNENQSRAITKNMAGTLGYMATEFHSGDMCKITYKLDIYSLGVIIIEMLTGKKWYPAYPDVDNVLEIWRNKLGKSQRDMQLKQIRLCTELGIECIDGNQENRLDTSHIINRLDEIEKKTCENMEDATDNLLLRRNIVLLMNDSAKKNVTAEQGSTKNLCAAQECLNDNLHIVAVESHTSMSVENHNCQEAEECLSDNLHTIAVQYDPSMSAEERNLQDALQFIKDYLVGMVGIWGPGGVGKTHLLNNIKNSLDGDMTFNYVVQVIASRGCSVEKIQNDIVRQLRLKKGGNVESRCHVIFDFLKNKSFLVLLDDLWDQIDLQAVCIPYPLGSANQIKRKVVLTTRLKKCGQMEVRKEFKVVCLQEDEA</sequence>
<dbReference type="GO" id="GO:0005524">
    <property type="term" value="F:ATP binding"/>
    <property type="evidence" value="ECO:0007669"/>
    <property type="project" value="UniProtKB-UniRule"/>
</dbReference>
<dbReference type="InterPro" id="IPR000719">
    <property type="entry name" value="Prot_kinase_dom"/>
</dbReference>
<reference evidence="7" key="2">
    <citation type="submission" date="2022-06" db="UniProtKB">
        <authorList>
            <consortium name="EnsemblPlants"/>
        </authorList>
    </citation>
    <scope>IDENTIFICATION</scope>
</reference>
<dbReference type="SUPFAM" id="SSF56112">
    <property type="entry name" value="Protein kinase-like (PK-like)"/>
    <property type="match status" value="1"/>
</dbReference>
<dbReference type="Pfam" id="PF00931">
    <property type="entry name" value="NB-ARC"/>
    <property type="match status" value="1"/>
</dbReference>
<dbReference type="Gramene" id="TuG1812S0000234000.01.T01">
    <property type="protein sequence ID" value="TuG1812S0000234000.01.T01"/>
    <property type="gene ID" value="TuG1812S0000234000.01"/>
</dbReference>
<dbReference type="PROSITE" id="PS00108">
    <property type="entry name" value="PROTEIN_KINASE_ST"/>
    <property type="match status" value="1"/>
</dbReference>
<accession>A0A8R7VDK9</accession>
<evidence type="ECO:0000256" key="3">
    <source>
        <dbReference type="ARBA" id="ARBA00022777"/>
    </source>
</evidence>
<evidence type="ECO:0000259" key="6">
    <source>
        <dbReference type="PROSITE" id="PS50011"/>
    </source>
</evidence>
<dbReference type="GO" id="GO:0043531">
    <property type="term" value="F:ADP binding"/>
    <property type="evidence" value="ECO:0007669"/>
    <property type="project" value="InterPro"/>
</dbReference>
<feature type="binding site" evidence="5">
    <location>
        <position position="52"/>
    </location>
    <ligand>
        <name>ATP</name>
        <dbReference type="ChEBI" id="CHEBI:30616"/>
    </ligand>
</feature>
<proteinExistence type="predicted"/>
<dbReference type="AlphaFoldDB" id="A0A8R7VDK9"/>
<dbReference type="InterPro" id="IPR027417">
    <property type="entry name" value="P-loop_NTPase"/>
</dbReference>
<dbReference type="GO" id="GO:0004672">
    <property type="term" value="F:protein kinase activity"/>
    <property type="evidence" value="ECO:0007669"/>
    <property type="project" value="InterPro"/>
</dbReference>
<evidence type="ECO:0000313" key="8">
    <source>
        <dbReference type="Proteomes" id="UP000015106"/>
    </source>
</evidence>
<keyword evidence="2 5" id="KW-0547">Nucleotide-binding</keyword>
<dbReference type="Pfam" id="PF00069">
    <property type="entry name" value="Pkinase"/>
    <property type="match status" value="1"/>
</dbReference>
<dbReference type="InterPro" id="IPR002182">
    <property type="entry name" value="NB-ARC"/>
</dbReference>
<dbReference type="Proteomes" id="UP000015106">
    <property type="component" value="Unassembled WGS sequence"/>
</dbReference>
<dbReference type="Gene3D" id="1.10.510.10">
    <property type="entry name" value="Transferase(Phosphotransferase) domain 1"/>
    <property type="match status" value="1"/>
</dbReference>
<evidence type="ECO:0000313" key="7">
    <source>
        <dbReference type="EnsemblPlants" id="TuG1812S0000234000.01.T01"/>
    </source>
</evidence>
<dbReference type="InterPro" id="IPR017441">
    <property type="entry name" value="Protein_kinase_ATP_BS"/>
</dbReference>
<dbReference type="FunFam" id="1.10.510.10:FF:000870">
    <property type="entry name" value="OSJNBa0016N04.16-like protein"/>
    <property type="match status" value="1"/>
</dbReference>
<evidence type="ECO:0000256" key="5">
    <source>
        <dbReference type="PROSITE-ProRule" id="PRU10141"/>
    </source>
</evidence>
<organism evidence="7 8">
    <name type="scientific">Triticum urartu</name>
    <name type="common">Red wild einkorn</name>
    <name type="synonym">Crithodium urartu</name>
    <dbReference type="NCBI Taxonomy" id="4572"/>
    <lineage>
        <taxon>Eukaryota</taxon>
        <taxon>Viridiplantae</taxon>
        <taxon>Streptophyta</taxon>
        <taxon>Embryophyta</taxon>
        <taxon>Tracheophyta</taxon>
        <taxon>Spermatophyta</taxon>
        <taxon>Magnoliopsida</taxon>
        <taxon>Liliopsida</taxon>
        <taxon>Poales</taxon>
        <taxon>Poaceae</taxon>
        <taxon>BOP clade</taxon>
        <taxon>Pooideae</taxon>
        <taxon>Triticodae</taxon>
        <taxon>Triticeae</taxon>
        <taxon>Triticinae</taxon>
        <taxon>Triticum</taxon>
    </lineage>
</organism>
<name>A0A8R7VDK9_TRIUA</name>
<evidence type="ECO:0000256" key="2">
    <source>
        <dbReference type="ARBA" id="ARBA00022741"/>
    </source>
</evidence>
<dbReference type="PROSITE" id="PS00107">
    <property type="entry name" value="PROTEIN_KINASE_ATP"/>
    <property type="match status" value="1"/>
</dbReference>
<dbReference type="Gene3D" id="3.30.200.20">
    <property type="entry name" value="Phosphorylase Kinase, domain 1"/>
    <property type="match status" value="1"/>
</dbReference>
<dbReference type="PANTHER" id="PTHR45707:SF70">
    <property type="entry name" value="PROTEIN KINASE DOMAIN-CONTAINING PROTEIN"/>
    <property type="match status" value="1"/>
</dbReference>
<keyword evidence="4 5" id="KW-0067">ATP-binding</keyword>
<protein>
    <recommendedName>
        <fullName evidence="6">Protein kinase domain-containing protein</fullName>
    </recommendedName>
</protein>
<dbReference type="PANTHER" id="PTHR45707">
    <property type="entry name" value="C2 CALCIUM/LIPID-BINDING PLANT PHOSPHORIBOSYLTRANSFERASE FAMILY PROTEIN"/>
    <property type="match status" value="1"/>
</dbReference>
<evidence type="ECO:0000256" key="1">
    <source>
        <dbReference type="ARBA" id="ARBA00022679"/>
    </source>
</evidence>
<dbReference type="SUPFAM" id="SSF52540">
    <property type="entry name" value="P-loop containing nucleoside triphosphate hydrolases"/>
    <property type="match status" value="1"/>
</dbReference>
<dbReference type="SMART" id="SM00220">
    <property type="entry name" value="S_TKc"/>
    <property type="match status" value="1"/>
</dbReference>
<dbReference type="Gene3D" id="3.40.50.300">
    <property type="entry name" value="P-loop containing nucleotide triphosphate hydrolases"/>
    <property type="match status" value="1"/>
</dbReference>
<feature type="domain" description="Protein kinase" evidence="6">
    <location>
        <begin position="24"/>
        <end position="298"/>
    </location>
</feature>
<keyword evidence="8" id="KW-1185">Reference proteome</keyword>
<keyword evidence="3" id="KW-0418">Kinase</keyword>
<dbReference type="PROSITE" id="PS50011">
    <property type="entry name" value="PROTEIN_KINASE_DOM"/>
    <property type="match status" value="1"/>
</dbReference>
<evidence type="ECO:0000256" key="4">
    <source>
        <dbReference type="ARBA" id="ARBA00022840"/>
    </source>
</evidence>
<dbReference type="PRINTS" id="PR00364">
    <property type="entry name" value="DISEASERSIST"/>
</dbReference>
<dbReference type="InterPro" id="IPR008271">
    <property type="entry name" value="Ser/Thr_kinase_AS"/>
</dbReference>
<dbReference type="EnsemblPlants" id="TuG1812S0000234000.01.T01">
    <property type="protein sequence ID" value="TuG1812S0000234000.01.T01"/>
    <property type="gene ID" value="TuG1812S0000234000.01"/>
</dbReference>
<dbReference type="InterPro" id="IPR011009">
    <property type="entry name" value="Kinase-like_dom_sf"/>
</dbReference>
<keyword evidence="1" id="KW-0808">Transferase</keyword>
<dbReference type="FunFam" id="3.30.200.20:FF:000465">
    <property type="entry name" value="Cysteine-rich receptor-like protein kinase 6"/>
    <property type="match status" value="1"/>
</dbReference>